<dbReference type="GO" id="GO:0046872">
    <property type="term" value="F:metal ion binding"/>
    <property type="evidence" value="ECO:0007669"/>
    <property type="project" value="UniProtKB-KW"/>
</dbReference>
<dbReference type="RefSeq" id="XP_002551130.1">
    <property type="nucleotide sequence ID" value="XM_002551084.1"/>
</dbReference>
<comment type="subcellular location">
    <subcellularLocation>
        <location evidence="1">Membrane</location>
        <topology evidence="1">Multi-pass membrane protein</topology>
    </subcellularLocation>
</comment>
<dbReference type="AlphaFoldDB" id="C5MH74"/>
<dbReference type="eggNOG" id="KOG0748">
    <property type="taxonomic scope" value="Eukaryota"/>
</dbReference>
<feature type="transmembrane region" description="Helical" evidence="7">
    <location>
        <begin position="579"/>
        <end position="599"/>
    </location>
</feature>
<dbReference type="GO" id="GO:0006882">
    <property type="term" value="P:intracellular zinc ion homeostasis"/>
    <property type="evidence" value="ECO:0007669"/>
    <property type="project" value="TreeGrafter"/>
</dbReference>
<protein>
    <recommendedName>
        <fullName evidence="10">ADIPOR-like receptor IZH3</fullName>
    </recommendedName>
</protein>
<feature type="transmembrane region" description="Helical" evidence="7">
    <location>
        <begin position="390"/>
        <end position="409"/>
    </location>
</feature>
<proteinExistence type="predicted"/>
<keyword evidence="2 7" id="KW-0812">Transmembrane</keyword>
<keyword evidence="5" id="KW-0862">Zinc</keyword>
<dbReference type="PANTHER" id="PTHR20855:SF97">
    <property type="entry name" value="ADIPOR-LIKE RECEPTOR IZH3-RELATED"/>
    <property type="match status" value="1"/>
</dbReference>
<dbReference type="GeneID" id="8300485"/>
<evidence type="ECO:0000256" key="3">
    <source>
        <dbReference type="ARBA" id="ARBA00022989"/>
    </source>
</evidence>
<dbReference type="Pfam" id="PF03006">
    <property type="entry name" value="HlyIII"/>
    <property type="match status" value="1"/>
</dbReference>
<dbReference type="InterPro" id="IPR004254">
    <property type="entry name" value="AdipoR/HlyIII-related"/>
</dbReference>
<keyword evidence="9" id="KW-1185">Reference proteome</keyword>
<dbReference type="OrthoDB" id="5585746at2759"/>
<dbReference type="EMBL" id="GG692402">
    <property type="protein sequence ID" value="EER30976.1"/>
    <property type="molecule type" value="Genomic_DNA"/>
</dbReference>
<evidence type="ECO:0000313" key="9">
    <source>
        <dbReference type="Proteomes" id="UP000002037"/>
    </source>
</evidence>
<evidence type="ECO:0000256" key="7">
    <source>
        <dbReference type="SAM" id="Phobius"/>
    </source>
</evidence>
<name>C5MH74_CANTT</name>
<keyword evidence="5" id="KW-0479">Metal-binding</keyword>
<dbReference type="GO" id="GO:0038023">
    <property type="term" value="F:signaling receptor activity"/>
    <property type="evidence" value="ECO:0007669"/>
    <property type="project" value="TreeGrafter"/>
</dbReference>
<feature type="transmembrane region" description="Helical" evidence="7">
    <location>
        <begin position="364"/>
        <end position="383"/>
    </location>
</feature>
<sequence length="606" mass="70306">MASATTTALEVPAQDSLKNRSNRSRSPSNVIETAEEVLVEKLDYFISSIESRLVRFEQFFKFNNEEREFIEQRLKSSQPAGREVGNGHRRTSSSSSIQQFRQFSANKLDLICERLELIKKSMLRNSFSNLDTLYKLLDDQYNYLFSNSAVIDEEEDLDDLNNVDSTNIGPYDDDGCTDEDSKSMKKREILSKKIITTIQYFDEKLLAIDDFIKESRPAATDDYSHDAVFSQLRFFNFNRALRNARKRYLHYYELPLVWRENKYIISGYRFSLSHKEMLKSMFHFNHNESMNIWSHIIGLVVVLYICIYHFPLTDVFEQNSRNDNILVYVFLVAAAKCLVNSSLWHTYSCFAHYPTRSAFACVDYTGITVLITSSILTVEYCALYKYPKLLITYVVCAIICGVAGLAFNWSPYFDKPECRSIRIGFFVGLSASGASSLVCKAFYDGVLSSLSLVAPLIYKSFVWYCLGVVFYGGLIPERWRYDVIIEENLSKSNRHYQATDVILEKTGHDGEEEMEVLHEEFEDIIEDESKQNGNDSMNEDEKFQDLINKHFKSKLTKSPYCNNFMSLWWVDYFMASHNIWHICVVLGILGHYFCVLDMFRGLERDI</sequence>
<keyword evidence="3 7" id="KW-1133">Transmembrane helix</keyword>
<evidence type="ECO:0000256" key="4">
    <source>
        <dbReference type="ARBA" id="ARBA00023136"/>
    </source>
</evidence>
<feature type="region of interest" description="Disordered" evidence="6">
    <location>
        <begin position="1"/>
        <end position="28"/>
    </location>
</feature>
<evidence type="ECO:0000256" key="1">
    <source>
        <dbReference type="ARBA" id="ARBA00004141"/>
    </source>
</evidence>
<feature type="transmembrane region" description="Helical" evidence="7">
    <location>
        <begin position="450"/>
        <end position="471"/>
    </location>
</feature>
<dbReference type="PANTHER" id="PTHR20855">
    <property type="entry name" value="ADIPOR/PROGESTIN RECEPTOR-RELATED"/>
    <property type="match status" value="1"/>
</dbReference>
<feature type="region of interest" description="Disordered" evidence="6">
    <location>
        <begin position="73"/>
        <end position="96"/>
    </location>
</feature>
<feature type="transmembrane region" description="Helical" evidence="7">
    <location>
        <begin position="325"/>
        <end position="344"/>
    </location>
</feature>
<dbReference type="VEuPathDB" id="FungiDB:CTRG_05428"/>
<dbReference type="Proteomes" id="UP000002037">
    <property type="component" value="Unassembled WGS sequence"/>
</dbReference>
<dbReference type="HOGENOM" id="CLU_025943_0_1_1"/>
<evidence type="ECO:0000313" key="8">
    <source>
        <dbReference type="EMBL" id="EER30976.1"/>
    </source>
</evidence>
<feature type="transmembrane region" description="Helical" evidence="7">
    <location>
        <begin position="292"/>
        <end position="313"/>
    </location>
</feature>
<evidence type="ECO:0000256" key="2">
    <source>
        <dbReference type="ARBA" id="ARBA00022692"/>
    </source>
</evidence>
<gene>
    <name evidence="8" type="ORF">CTRG_05428</name>
</gene>
<dbReference type="GO" id="GO:0016020">
    <property type="term" value="C:membrane"/>
    <property type="evidence" value="ECO:0007669"/>
    <property type="project" value="UniProtKB-SubCell"/>
</dbReference>
<dbReference type="KEGG" id="ctp:CTRG_05428"/>
<dbReference type="STRING" id="294747.C5MH74"/>
<accession>C5MH74</accession>
<evidence type="ECO:0008006" key="10">
    <source>
        <dbReference type="Google" id="ProtNLM"/>
    </source>
</evidence>
<reference evidence="8 9" key="1">
    <citation type="journal article" date="2009" name="Nature">
        <title>Evolution of pathogenicity and sexual reproduction in eight Candida genomes.</title>
        <authorList>
            <person name="Butler G."/>
            <person name="Rasmussen M.D."/>
            <person name="Lin M.F."/>
            <person name="Santos M.A."/>
            <person name="Sakthikumar S."/>
            <person name="Munro C.A."/>
            <person name="Rheinbay E."/>
            <person name="Grabherr M."/>
            <person name="Forche A."/>
            <person name="Reedy J.L."/>
            <person name="Agrafioti I."/>
            <person name="Arnaud M.B."/>
            <person name="Bates S."/>
            <person name="Brown A.J."/>
            <person name="Brunke S."/>
            <person name="Costanzo M.C."/>
            <person name="Fitzpatrick D.A."/>
            <person name="de Groot P.W."/>
            <person name="Harris D."/>
            <person name="Hoyer L.L."/>
            <person name="Hube B."/>
            <person name="Klis F.M."/>
            <person name="Kodira C."/>
            <person name="Lennard N."/>
            <person name="Logue M.E."/>
            <person name="Martin R."/>
            <person name="Neiman A.M."/>
            <person name="Nikolaou E."/>
            <person name="Quail M.A."/>
            <person name="Quinn J."/>
            <person name="Santos M.C."/>
            <person name="Schmitzberger F.F."/>
            <person name="Sherlock G."/>
            <person name="Shah P."/>
            <person name="Silverstein K.A."/>
            <person name="Skrzypek M.S."/>
            <person name="Soll D."/>
            <person name="Staggs R."/>
            <person name="Stansfield I."/>
            <person name="Stumpf M.P."/>
            <person name="Sudbery P.E."/>
            <person name="Srikantha T."/>
            <person name="Zeng Q."/>
            <person name="Berman J."/>
            <person name="Berriman M."/>
            <person name="Heitman J."/>
            <person name="Gow N.A."/>
            <person name="Lorenz M.C."/>
            <person name="Birren B.W."/>
            <person name="Kellis M."/>
            <person name="Cuomo C.A."/>
        </authorList>
    </citation>
    <scope>NUCLEOTIDE SEQUENCE [LARGE SCALE GENOMIC DNA]</scope>
    <source>
        <strain evidence="9">ATCC MYA-3404 / T1</strain>
    </source>
</reference>
<feature type="transmembrane region" description="Helical" evidence="7">
    <location>
        <begin position="421"/>
        <end position="443"/>
    </location>
</feature>
<feature type="binding site" evidence="5">
    <location>
        <position position="345"/>
    </location>
    <ligand>
        <name>Zn(2+)</name>
        <dbReference type="ChEBI" id="CHEBI:29105"/>
    </ligand>
</feature>
<keyword evidence="4 7" id="KW-0472">Membrane</keyword>
<organism evidence="8 9">
    <name type="scientific">Candida tropicalis (strain ATCC MYA-3404 / T1)</name>
    <name type="common">Yeast</name>
    <dbReference type="NCBI Taxonomy" id="294747"/>
    <lineage>
        <taxon>Eukaryota</taxon>
        <taxon>Fungi</taxon>
        <taxon>Dikarya</taxon>
        <taxon>Ascomycota</taxon>
        <taxon>Saccharomycotina</taxon>
        <taxon>Pichiomycetes</taxon>
        <taxon>Debaryomycetaceae</taxon>
        <taxon>Candida/Lodderomyces clade</taxon>
        <taxon>Candida</taxon>
    </lineage>
</organism>
<evidence type="ECO:0000256" key="5">
    <source>
        <dbReference type="PIRSR" id="PIRSR604254-1"/>
    </source>
</evidence>
<evidence type="ECO:0000256" key="6">
    <source>
        <dbReference type="SAM" id="MobiDB-lite"/>
    </source>
</evidence>